<keyword evidence="3" id="KW-1185">Reference proteome</keyword>
<gene>
    <name evidence="2" type="ORF">EV653_3132</name>
</gene>
<dbReference type="Proteomes" id="UP000295146">
    <property type="component" value="Unassembled WGS sequence"/>
</dbReference>
<comment type="caution">
    <text evidence="2">The sequence shown here is derived from an EMBL/GenBank/DDBJ whole genome shotgun (WGS) entry which is preliminary data.</text>
</comment>
<feature type="chain" id="PRO_5020807267" evidence="1">
    <location>
        <begin position="30"/>
        <end position="152"/>
    </location>
</feature>
<dbReference type="AlphaFoldDB" id="A0A4V3GHY9"/>
<dbReference type="InterPro" id="IPR035992">
    <property type="entry name" value="Ricin_B-like_lectins"/>
</dbReference>
<protein>
    <submittedName>
        <fullName evidence="2">Uncharacterized protein</fullName>
    </submittedName>
</protein>
<evidence type="ECO:0000256" key="1">
    <source>
        <dbReference type="SAM" id="SignalP"/>
    </source>
</evidence>
<name>A0A4V3GHY9_9ACTN</name>
<sequence>MKSSTKLVVLAWILSAFLSVTTLSTTAEAAVSGFSIRNSHSGRCLNAPGTNMYLTDAPCNKDIASQRWINVGSMLENRAQPFADWCVAGQGHEERALLKVCNSPETIWSVNSFRDGARVKIWNSTCGYLKVMPTVGCGRATIATSDYWYIDY</sequence>
<keyword evidence="1" id="KW-0732">Signal</keyword>
<feature type="signal peptide" evidence="1">
    <location>
        <begin position="1"/>
        <end position="29"/>
    </location>
</feature>
<dbReference type="EMBL" id="SODP01000001">
    <property type="protein sequence ID" value="TDW77947.1"/>
    <property type="molecule type" value="Genomic_DNA"/>
</dbReference>
<evidence type="ECO:0000313" key="3">
    <source>
        <dbReference type="Proteomes" id="UP000295146"/>
    </source>
</evidence>
<dbReference type="PROSITE" id="PS50231">
    <property type="entry name" value="RICIN_B_LECTIN"/>
    <property type="match status" value="1"/>
</dbReference>
<accession>A0A4V3GHY9</accession>
<reference evidence="2 3" key="1">
    <citation type="submission" date="2019-03" db="EMBL/GenBank/DDBJ databases">
        <title>Genomic Encyclopedia of Type Strains, Phase III (KMG-III): the genomes of soil and plant-associated and newly described type strains.</title>
        <authorList>
            <person name="Whitman W."/>
        </authorList>
    </citation>
    <scope>NUCLEOTIDE SEQUENCE [LARGE SCALE GENOMIC DNA]</scope>
    <source>
        <strain evidence="2 3">VKM Ac-2573</strain>
    </source>
</reference>
<dbReference type="SUPFAM" id="SSF50370">
    <property type="entry name" value="Ricin B-like lectins"/>
    <property type="match status" value="1"/>
</dbReference>
<organism evidence="2 3">
    <name type="scientific">Kribbella pratensis</name>
    <dbReference type="NCBI Taxonomy" id="2512112"/>
    <lineage>
        <taxon>Bacteria</taxon>
        <taxon>Bacillati</taxon>
        <taxon>Actinomycetota</taxon>
        <taxon>Actinomycetes</taxon>
        <taxon>Propionibacteriales</taxon>
        <taxon>Kribbellaceae</taxon>
        <taxon>Kribbella</taxon>
    </lineage>
</organism>
<evidence type="ECO:0000313" key="2">
    <source>
        <dbReference type="EMBL" id="TDW77947.1"/>
    </source>
</evidence>
<dbReference type="Gene3D" id="2.80.10.50">
    <property type="match status" value="1"/>
</dbReference>
<dbReference type="RefSeq" id="WP_134103357.1">
    <property type="nucleotide sequence ID" value="NZ_SODP01000001.1"/>
</dbReference>
<proteinExistence type="predicted"/>